<sequence>MVAKKGFRLENRNPANNAEEAGSGVNQILFLIAVNLN</sequence>
<accession>A0A0S2HYF3</accession>
<gene>
    <name evidence="2" type="ORF">L21SP5_01448</name>
</gene>
<evidence type="ECO:0000313" key="3">
    <source>
        <dbReference type="Proteomes" id="UP000064893"/>
    </source>
</evidence>
<dbReference type="EMBL" id="CP013118">
    <property type="protein sequence ID" value="ALO15098.1"/>
    <property type="molecule type" value="Genomic_DNA"/>
</dbReference>
<protein>
    <submittedName>
        <fullName evidence="2">Uncharacterized protein</fullName>
    </submittedName>
</protein>
<evidence type="ECO:0000313" key="2">
    <source>
        <dbReference type="EMBL" id="ALO15098.1"/>
    </source>
</evidence>
<dbReference type="Proteomes" id="UP000064893">
    <property type="component" value="Chromosome"/>
</dbReference>
<proteinExistence type="predicted"/>
<organism evidence="2 3">
    <name type="scientific">Salinivirga cyanobacteriivorans</name>
    <dbReference type="NCBI Taxonomy" id="1307839"/>
    <lineage>
        <taxon>Bacteria</taxon>
        <taxon>Pseudomonadati</taxon>
        <taxon>Bacteroidota</taxon>
        <taxon>Bacteroidia</taxon>
        <taxon>Bacteroidales</taxon>
        <taxon>Salinivirgaceae</taxon>
        <taxon>Salinivirga</taxon>
    </lineage>
</organism>
<dbReference type="KEGG" id="blq:L21SP5_01448"/>
<keyword evidence="3" id="KW-1185">Reference proteome</keyword>
<name>A0A0S2HYF3_9BACT</name>
<dbReference type="AlphaFoldDB" id="A0A0S2HYF3"/>
<feature type="region of interest" description="Disordered" evidence="1">
    <location>
        <begin position="1"/>
        <end position="20"/>
    </location>
</feature>
<reference evidence="2 3" key="1">
    <citation type="submission" date="2015-11" db="EMBL/GenBank/DDBJ databases">
        <title>Description and complete genome sequence of a novel strain predominating in hypersaline microbial mats and representing a new family of the Bacteriodetes phylum.</title>
        <authorList>
            <person name="Spring S."/>
            <person name="Bunk B."/>
            <person name="Sproer C."/>
            <person name="Klenk H.-P."/>
        </authorList>
    </citation>
    <scope>NUCLEOTIDE SEQUENCE [LARGE SCALE GENOMIC DNA]</scope>
    <source>
        <strain evidence="2 3">L21-Spi-D4</strain>
    </source>
</reference>
<evidence type="ECO:0000256" key="1">
    <source>
        <dbReference type="SAM" id="MobiDB-lite"/>
    </source>
</evidence>